<name>A0A267EQQ8_9PLAT</name>
<evidence type="ECO:0000313" key="4">
    <source>
        <dbReference type="Proteomes" id="UP000215902"/>
    </source>
</evidence>
<evidence type="ECO:0000256" key="2">
    <source>
        <dbReference type="SAM" id="MobiDB-lite"/>
    </source>
</evidence>
<dbReference type="STRING" id="282301.A0A267EQQ8"/>
<evidence type="ECO:0000313" key="3">
    <source>
        <dbReference type="EMBL" id="PAA63179.1"/>
    </source>
</evidence>
<accession>A0A267EQQ8</accession>
<evidence type="ECO:0000256" key="1">
    <source>
        <dbReference type="SAM" id="Coils"/>
    </source>
</evidence>
<sequence>SSRYRAMHATEHQFRVADETDSADSATDSDFDSKLHSIKKAKQRAKKKLAIEVPKEPYKCATVAAAPSVSGSSAAFPLPATGGAGLPPLLSRFQLANQPSEDAIRSKRLVPYEVDSATVAWLLAHNQQLSPPVDQHGVGGKPTALVRPCRHTRSLGVQTDALSLDTSCLLEDFLRSSRAVGLLNSGSGGAAAGAASVSESAGAQSTADAEESAESLRNRCDELAKVNADLKRLLVAALGLDLQAQLDRLSSERAQLSAQLAAAESRCSELAEERDRFGIEADIWRSKFTAGRVMIDELAGWRARLRASYAGASRALDLLLQERQQLRSDLADTFSHLYLLAANQDEKFSPEPPANTLELSILNRHVSLRLWQQWRDLQNSASSGKPVSAAAAATAGVLRRLEACRECTPGEAAAVDALGAASAPNLLADGTGRYSAAYLSPESKVCEQLALHSCKGCRGDTFVV</sequence>
<protein>
    <submittedName>
        <fullName evidence="3">Uncharacterized protein</fullName>
    </submittedName>
</protein>
<dbReference type="EMBL" id="NIVC01001864">
    <property type="protein sequence ID" value="PAA63179.1"/>
    <property type="molecule type" value="Genomic_DNA"/>
</dbReference>
<keyword evidence="1" id="KW-0175">Coiled coil</keyword>
<dbReference type="InterPro" id="IPR027095">
    <property type="entry name" value="Golgin-45"/>
</dbReference>
<feature type="compositionally biased region" description="Acidic residues" evidence="2">
    <location>
        <begin position="19"/>
        <end position="30"/>
    </location>
</feature>
<dbReference type="OrthoDB" id="5959043at2759"/>
<dbReference type="GO" id="GO:0007030">
    <property type="term" value="P:Golgi organization"/>
    <property type="evidence" value="ECO:0007669"/>
    <property type="project" value="InterPro"/>
</dbReference>
<comment type="caution">
    <text evidence="3">The sequence shown here is derived from an EMBL/GenBank/DDBJ whole genome shotgun (WGS) entry which is preliminary data.</text>
</comment>
<feature type="non-terminal residue" evidence="3">
    <location>
        <position position="1"/>
    </location>
</feature>
<feature type="region of interest" description="Disordered" evidence="2">
    <location>
        <begin position="1"/>
        <end position="34"/>
    </location>
</feature>
<feature type="compositionally biased region" description="Basic and acidic residues" evidence="2">
    <location>
        <begin position="8"/>
        <end position="18"/>
    </location>
</feature>
<dbReference type="GO" id="GO:0000139">
    <property type="term" value="C:Golgi membrane"/>
    <property type="evidence" value="ECO:0007669"/>
    <property type="project" value="TreeGrafter"/>
</dbReference>
<dbReference type="PANTHER" id="PTHR13066">
    <property type="entry name" value="BASIC LEUCINE ZIPPER NUCLEAR FACTOR 1 BLZF1 PROTEIN"/>
    <property type="match status" value="1"/>
</dbReference>
<dbReference type="Proteomes" id="UP000215902">
    <property type="component" value="Unassembled WGS sequence"/>
</dbReference>
<proteinExistence type="predicted"/>
<reference evidence="3 4" key="1">
    <citation type="submission" date="2017-06" db="EMBL/GenBank/DDBJ databases">
        <title>A platform for efficient transgenesis in Macrostomum lignano, a flatworm model organism for stem cell research.</title>
        <authorList>
            <person name="Berezikov E."/>
        </authorList>
    </citation>
    <scope>NUCLEOTIDE SEQUENCE [LARGE SCALE GENOMIC DNA]</scope>
    <source>
        <strain evidence="3">DV1</strain>
        <tissue evidence="3">Whole organism</tissue>
    </source>
</reference>
<dbReference type="AlphaFoldDB" id="A0A267EQQ8"/>
<organism evidence="3 4">
    <name type="scientific">Macrostomum lignano</name>
    <dbReference type="NCBI Taxonomy" id="282301"/>
    <lineage>
        <taxon>Eukaryota</taxon>
        <taxon>Metazoa</taxon>
        <taxon>Spiralia</taxon>
        <taxon>Lophotrochozoa</taxon>
        <taxon>Platyhelminthes</taxon>
        <taxon>Rhabditophora</taxon>
        <taxon>Macrostomorpha</taxon>
        <taxon>Macrostomida</taxon>
        <taxon>Macrostomidae</taxon>
        <taxon>Macrostomum</taxon>
    </lineage>
</organism>
<keyword evidence="4" id="KW-1185">Reference proteome</keyword>
<gene>
    <name evidence="3" type="ORF">BOX15_Mlig002248g2</name>
</gene>
<dbReference type="GO" id="GO:0043001">
    <property type="term" value="P:Golgi to plasma membrane protein transport"/>
    <property type="evidence" value="ECO:0007669"/>
    <property type="project" value="InterPro"/>
</dbReference>
<feature type="coiled-coil region" evidence="1">
    <location>
        <begin position="206"/>
        <end position="273"/>
    </location>
</feature>
<dbReference type="PANTHER" id="PTHR13066:SF2">
    <property type="entry name" value="GOLGIN-45"/>
    <property type="match status" value="1"/>
</dbReference>